<dbReference type="Proteomes" id="UP000299102">
    <property type="component" value="Unassembled WGS sequence"/>
</dbReference>
<gene>
    <name evidence="1" type="ORF">EVAR_56498_1</name>
</gene>
<dbReference type="AlphaFoldDB" id="A0A4C1XM85"/>
<organism evidence="1 2">
    <name type="scientific">Eumeta variegata</name>
    <name type="common">Bagworm moth</name>
    <name type="synonym">Eumeta japonica</name>
    <dbReference type="NCBI Taxonomy" id="151549"/>
    <lineage>
        <taxon>Eukaryota</taxon>
        <taxon>Metazoa</taxon>
        <taxon>Ecdysozoa</taxon>
        <taxon>Arthropoda</taxon>
        <taxon>Hexapoda</taxon>
        <taxon>Insecta</taxon>
        <taxon>Pterygota</taxon>
        <taxon>Neoptera</taxon>
        <taxon>Endopterygota</taxon>
        <taxon>Lepidoptera</taxon>
        <taxon>Glossata</taxon>
        <taxon>Ditrysia</taxon>
        <taxon>Tineoidea</taxon>
        <taxon>Psychidae</taxon>
        <taxon>Oiketicinae</taxon>
        <taxon>Eumeta</taxon>
    </lineage>
</organism>
<keyword evidence="2" id="KW-1185">Reference proteome</keyword>
<evidence type="ECO:0000313" key="1">
    <source>
        <dbReference type="EMBL" id="GBP63387.1"/>
    </source>
</evidence>
<name>A0A4C1XM85_EUMVA</name>
<comment type="caution">
    <text evidence="1">The sequence shown here is derived from an EMBL/GenBank/DDBJ whole genome shotgun (WGS) entry which is preliminary data.</text>
</comment>
<accession>A0A4C1XM85</accession>
<dbReference type="EMBL" id="BGZK01000868">
    <property type="protein sequence ID" value="GBP63387.1"/>
    <property type="molecule type" value="Genomic_DNA"/>
</dbReference>
<reference evidence="1 2" key="1">
    <citation type="journal article" date="2019" name="Commun. Biol.">
        <title>The bagworm genome reveals a unique fibroin gene that provides high tensile strength.</title>
        <authorList>
            <person name="Kono N."/>
            <person name="Nakamura H."/>
            <person name="Ohtoshi R."/>
            <person name="Tomita M."/>
            <person name="Numata K."/>
            <person name="Arakawa K."/>
        </authorList>
    </citation>
    <scope>NUCLEOTIDE SEQUENCE [LARGE SCALE GENOMIC DNA]</scope>
</reference>
<dbReference type="OrthoDB" id="4327074at2759"/>
<proteinExistence type="predicted"/>
<sequence>MVKRRMPRVRVRKTYGGQNDLSRYKDAYDEVKAEDSLRKAADKHGINHCSFLRYLRKRHATSHYIQKADPKKSGFNAPVVDSGLTKTAQKVVLPMFATIATPIDP</sequence>
<evidence type="ECO:0000313" key="2">
    <source>
        <dbReference type="Proteomes" id="UP000299102"/>
    </source>
</evidence>
<protein>
    <submittedName>
        <fullName evidence="1">Uncharacterized protein</fullName>
    </submittedName>
</protein>